<dbReference type="AlphaFoldDB" id="A0A5S6Q7M5"/>
<dbReference type="STRING" id="70415.A0A5S6Q7M5"/>
<keyword evidence="1" id="KW-1185">Reference proteome</keyword>
<evidence type="ECO:0000313" key="2">
    <source>
        <dbReference type="WBParaSite" id="TMUE_1000002962.1"/>
    </source>
</evidence>
<dbReference type="Proteomes" id="UP000046395">
    <property type="component" value="Unassembled WGS sequence"/>
</dbReference>
<name>A0A5S6Q7M5_TRIMR</name>
<evidence type="ECO:0000313" key="1">
    <source>
        <dbReference type="Proteomes" id="UP000046395"/>
    </source>
</evidence>
<protein>
    <submittedName>
        <fullName evidence="2">Uncharacterized protein</fullName>
    </submittedName>
</protein>
<dbReference type="WBParaSite" id="TMUE_1000002962.1">
    <property type="protein sequence ID" value="TMUE_1000002962.1"/>
    <property type="gene ID" value="WBGene00295498"/>
</dbReference>
<accession>A0A5S6Q7M5</accession>
<reference evidence="2" key="1">
    <citation type="submission" date="2019-12" db="UniProtKB">
        <authorList>
            <consortium name="WormBaseParasite"/>
        </authorList>
    </citation>
    <scope>IDENTIFICATION</scope>
</reference>
<proteinExistence type="predicted"/>
<organism evidence="1 2">
    <name type="scientific">Trichuris muris</name>
    <name type="common">Mouse whipworm</name>
    <dbReference type="NCBI Taxonomy" id="70415"/>
    <lineage>
        <taxon>Eukaryota</taxon>
        <taxon>Metazoa</taxon>
        <taxon>Ecdysozoa</taxon>
        <taxon>Nematoda</taxon>
        <taxon>Enoplea</taxon>
        <taxon>Dorylaimia</taxon>
        <taxon>Trichinellida</taxon>
        <taxon>Trichuridae</taxon>
        <taxon>Trichuris</taxon>
    </lineage>
</organism>
<sequence length="128" mass="14677">MAFNFATSWPILCIERHRCSLMDKKKCRLYSSEYLRFGFTASPANEHLPMCSLYNKVFSKDSMKPSKLTLRFTRCHADKNTRDVSYLRALREKQDRDGLAVSYKISLLIAKTGKPHTIGEELLIAAIA</sequence>